<evidence type="ECO:0000313" key="1">
    <source>
        <dbReference type="EMBL" id="CAH9099819.1"/>
    </source>
</evidence>
<dbReference type="Proteomes" id="UP001152523">
    <property type="component" value="Unassembled WGS sequence"/>
</dbReference>
<reference evidence="1" key="1">
    <citation type="submission" date="2022-07" db="EMBL/GenBank/DDBJ databases">
        <authorList>
            <person name="Macas J."/>
            <person name="Novak P."/>
            <person name="Neumann P."/>
        </authorList>
    </citation>
    <scope>NUCLEOTIDE SEQUENCE</scope>
</reference>
<keyword evidence="2" id="KW-1185">Reference proteome</keyword>
<evidence type="ECO:0000313" key="2">
    <source>
        <dbReference type="Proteomes" id="UP001152523"/>
    </source>
</evidence>
<accession>A0AAV0DL68</accession>
<gene>
    <name evidence="1" type="ORF">CEPIT_LOCUS15107</name>
</gene>
<sequence>MFLCLYRRVKMELVLLDLTQAITKLRKLAAKQVQFTTAKQSLLEVAQSYREDLSSKKSYYEGDFTTLDMDKSYYHESSISGTLLQVDINHTTSYEKPLALNTMEVYSSELVPGVESSLAHIKEFFQITMSQGVDSLSQFLIKEFERIVASFDNRDNLNNKPANEEKATYCAHPDVRVSRDIFSGNQYTDAFDCEGFLGEQFCTHSEDDFFGHASESEKRTPISSTEDLWDSDTNENICNKALLVTRENCLPTENLNTQIKIYRKKNQRSHLMRTRSQTRMEF</sequence>
<dbReference type="EMBL" id="CAMAPF010000106">
    <property type="protein sequence ID" value="CAH9099819.1"/>
    <property type="molecule type" value="Genomic_DNA"/>
</dbReference>
<proteinExistence type="predicted"/>
<organism evidence="1 2">
    <name type="scientific">Cuscuta epithymum</name>
    <dbReference type="NCBI Taxonomy" id="186058"/>
    <lineage>
        <taxon>Eukaryota</taxon>
        <taxon>Viridiplantae</taxon>
        <taxon>Streptophyta</taxon>
        <taxon>Embryophyta</taxon>
        <taxon>Tracheophyta</taxon>
        <taxon>Spermatophyta</taxon>
        <taxon>Magnoliopsida</taxon>
        <taxon>eudicotyledons</taxon>
        <taxon>Gunneridae</taxon>
        <taxon>Pentapetalae</taxon>
        <taxon>asterids</taxon>
        <taxon>lamiids</taxon>
        <taxon>Solanales</taxon>
        <taxon>Convolvulaceae</taxon>
        <taxon>Cuscuteae</taxon>
        <taxon>Cuscuta</taxon>
        <taxon>Cuscuta subgen. Cuscuta</taxon>
    </lineage>
</organism>
<protein>
    <submittedName>
        <fullName evidence="1">Uncharacterized protein</fullName>
    </submittedName>
</protein>
<dbReference type="AlphaFoldDB" id="A0AAV0DL68"/>
<comment type="caution">
    <text evidence="1">The sequence shown here is derived from an EMBL/GenBank/DDBJ whole genome shotgun (WGS) entry which is preliminary data.</text>
</comment>
<name>A0AAV0DL68_9ASTE</name>